<dbReference type="Proteomes" id="UP000254118">
    <property type="component" value="Unassembled WGS sequence"/>
</dbReference>
<name>A0AA46BPM4_9MICO</name>
<dbReference type="Pfam" id="PF00005">
    <property type="entry name" value="ABC_tran"/>
    <property type="match status" value="1"/>
</dbReference>
<reference evidence="7 8" key="1">
    <citation type="submission" date="2018-06" db="EMBL/GenBank/DDBJ databases">
        <authorList>
            <consortium name="Pathogen Informatics"/>
            <person name="Doyle S."/>
        </authorList>
    </citation>
    <scope>NUCLEOTIDE SEQUENCE [LARGE SCALE GENOMIC DNA]</scope>
    <source>
        <strain evidence="7 8">NCTC7915</strain>
    </source>
</reference>
<dbReference type="GO" id="GO:0046677">
    <property type="term" value="P:response to antibiotic"/>
    <property type="evidence" value="ECO:0007669"/>
    <property type="project" value="UniProtKB-KW"/>
</dbReference>
<dbReference type="InterPro" id="IPR003593">
    <property type="entry name" value="AAA+_ATPase"/>
</dbReference>
<dbReference type="EC" id="3.6.3.-" evidence="7"/>
<keyword evidence="2" id="KW-0813">Transport</keyword>
<gene>
    <name evidence="7" type="primary">drrA_7</name>
    <name evidence="7" type="ORF">NCTC7915_01919</name>
</gene>
<evidence type="ECO:0000313" key="7">
    <source>
        <dbReference type="EMBL" id="STD13438.1"/>
    </source>
</evidence>
<keyword evidence="7" id="KW-0378">Hydrolase</keyword>
<evidence type="ECO:0000256" key="1">
    <source>
        <dbReference type="ARBA" id="ARBA00004202"/>
    </source>
</evidence>
<dbReference type="RefSeq" id="WP_115031559.1">
    <property type="nucleotide sequence ID" value="NZ_UFYA01000001.1"/>
</dbReference>
<dbReference type="GO" id="GO:0005524">
    <property type="term" value="F:ATP binding"/>
    <property type="evidence" value="ECO:0007669"/>
    <property type="project" value="UniProtKB-KW"/>
</dbReference>
<dbReference type="GO" id="GO:0005886">
    <property type="term" value="C:plasma membrane"/>
    <property type="evidence" value="ECO:0007669"/>
    <property type="project" value="UniProtKB-SubCell"/>
</dbReference>
<keyword evidence="4 7" id="KW-0067">ATP-binding</keyword>
<evidence type="ECO:0000313" key="8">
    <source>
        <dbReference type="Proteomes" id="UP000254118"/>
    </source>
</evidence>
<dbReference type="PANTHER" id="PTHR42711:SF16">
    <property type="entry name" value="ABC TRANSPORTER ATP-BINDING PROTEIN"/>
    <property type="match status" value="1"/>
</dbReference>
<dbReference type="Gene3D" id="3.40.50.300">
    <property type="entry name" value="P-loop containing nucleotide triphosphate hydrolases"/>
    <property type="match status" value="1"/>
</dbReference>
<dbReference type="InterPro" id="IPR017871">
    <property type="entry name" value="ABC_transporter-like_CS"/>
</dbReference>
<dbReference type="CDD" id="cd03230">
    <property type="entry name" value="ABC_DR_subfamily_A"/>
    <property type="match status" value="1"/>
</dbReference>
<dbReference type="InterPro" id="IPR003439">
    <property type="entry name" value="ABC_transporter-like_ATP-bd"/>
</dbReference>
<dbReference type="EMBL" id="UFYA01000001">
    <property type="protein sequence ID" value="STD13438.1"/>
    <property type="molecule type" value="Genomic_DNA"/>
</dbReference>
<comment type="subcellular location">
    <subcellularLocation>
        <location evidence="1">Cell membrane</location>
        <topology evidence="1">Peripheral membrane protein</topology>
    </subcellularLocation>
</comment>
<evidence type="ECO:0000259" key="6">
    <source>
        <dbReference type="PROSITE" id="PS50893"/>
    </source>
</evidence>
<evidence type="ECO:0000256" key="3">
    <source>
        <dbReference type="ARBA" id="ARBA00022741"/>
    </source>
</evidence>
<dbReference type="PANTHER" id="PTHR42711">
    <property type="entry name" value="ABC TRANSPORTER ATP-BINDING PROTEIN"/>
    <property type="match status" value="1"/>
</dbReference>
<dbReference type="PROSITE" id="PS00211">
    <property type="entry name" value="ABC_TRANSPORTER_1"/>
    <property type="match status" value="1"/>
</dbReference>
<dbReference type="GO" id="GO:0016887">
    <property type="term" value="F:ATP hydrolysis activity"/>
    <property type="evidence" value="ECO:0007669"/>
    <property type="project" value="InterPro"/>
</dbReference>
<comment type="caution">
    <text evidence="7">The sequence shown here is derived from an EMBL/GenBank/DDBJ whole genome shotgun (WGS) entry which is preliminary data.</text>
</comment>
<dbReference type="InterPro" id="IPR027417">
    <property type="entry name" value="P-loop_NTPase"/>
</dbReference>
<dbReference type="SUPFAM" id="SSF52540">
    <property type="entry name" value="P-loop containing nucleoside triphosphate hydrolases"/>
    <property type="match status" value="1"/>
</dbReference>
<dbReference type="InterPro" id="IPR050763">
    <property type="entry name" value="ABC_transporter_ATP-binding"/>
</dbReference>
<organism evidence="7 8">
    <name type="scientific">Dermatophilus congolensis</name>
    <dbReference type="NCBI Taxonomy" id="1863"/>
    <lineage>
        <taxon>Bacteria</taxon>
        <taxon>Bacillati</taxon>
        <taxon>Actinomycetota</taxon>
        <taxon>Actinomycetes</taxon>
        <taxon>Micrococcales</taxon>
        <taxon>Dermatophilaceae</taxon>
        <taxon>Dermatophilus</taxon>
    </lineage>
</organism>
<accession>A0AA46BPM4</accession>
<keyword evidence="5" id="KW-0046">Antibiotic resistance</keyword>
<evidence type="ECO:0000256" key="2">
    <source>
        <dbReference type="ARBA" id="ARBA00022448"/>
    </source>
</evidence>
<evidence type="ECO:0000256" key="4">
    <source>
        <dbReference type="ARBA" id="ARBA00022840"/>
    </source>
</evidence>
<feature type="domain" description="ABC transporter" evidence="6">
    <location>
        <begin position="6"/>
        <end position="235"/>
    </location>
</feature>
<dbReference type="PROSITE" id="PS50893">
    <property type="entry name" value="ABC_TRANSPORTER_2"/>
    <property type="match status" value="1"/>
</dbReference>
<protein>
    <submittedName>
        <fullName evidence="7">Daunorubicin/doxorubicin resistance ATP-binding protein DrrA</fullName>
        <ecNumber evidence="7">3.6.3.-</ecNumber>
    </submittedName>
</protein>
<keyword evidence="3" id="KW-0547">Nucleotide-binding</keyword>
<dbReference type="SMART" id="SM00382">
    <property type="entry name" value="AAA"/>
    <property type="match status" value="1"/>
</dbReference>
<evidence type="ECO:0000256" key="5">
    <source>
        <dbReference type="ARBA" id="ARBA00023251"/>
    </source>
</evidence>
<sequence>MTTPLLTATGLHRRYGHSTNGFEAVRGIDLHVDPGEIFALLGTNGAGKTSTMELLEGMARPSAGTVRIAGLDPFTERRRLRPHLGIVLQHAGFSGDLTVAETARMWAGTMAAPRPIDEALALVDMFDRRAVLVQSLSGGERRRLDLALAIMGRPPLLFLDEPTTGLDPESRHRAWDVLARLVDGGTSVVLTTHYLEEAERLADRIAIMHAGQIATTGTLAQIVADQPATITFRTPAVSVPQFAGVHMSVDGPRTVLHTHNLQPDLARLLAWAGEDIVLEDLRANAASLEQTFLTIAGSTSSPHHEAAA</sequence>
<proteinExistence type="predicted"/>
<dbReference type="AlphaFoldDB" id="A0AA46BPM4"/>